<sequence>MILSNVEKETIRQMNVGDNVTFGGVAVGMMIDRYEVHRVTQGEYKVGKFALMICLDMDYVSSTEEVISFIEGKWINT</sequence>
<organism evidence="1 2">
    <name type="scientific">Paenibacillus alvei</name>
    <name type="common">Bacillus alvei</name>
    <dbReference type="NCBI Taxonomy" id="44250"/>
    <lineage>
        <taxon>Bacteria</taxon>
        <taxon>Bacillati</taxon>
        <taxon>Bacillota</taxon>
        <taxon>Bacilli</taxon>
        <taxon>Bacillales</taxon>
        <taxon>Paenibacillaceae</taxon>
        <taxon>Paenibacillus</taxon>
    </lineage>
</organism>
<reference evidence="1 2" key="1">
    <citation type="submission" date="2020-05" db="EMBL/GenBank/DDBJ databases">
        <title>Whole genome sequencing and identification of novel metabolites from Paenibacillus alvei strain JR949.</title>
        <authorList>
            <person name="Rajendhran J."/>
            <person name="Sree Pranav P."/>
            <person name="Mahalakshmi B."/>
            <person name="Karthikeyan R."/>
        </authorList>
    </citation>
    <scope>NUCLEOTIDE SEQUENCE [LARGE SCALE GENOMIC DNA]</scope>
    <source>
        <strain evidence="1 2">JR949</strain>
    </source>
</reference>
<dbReference type="RefSeq" id="WP_171419265.1">
    <property type="nucleotide sequence ID" value="NZ_JABFOR010000048.1"/>
</dbReference>
<dbReference type="EMBL" id="JABFOR010000048">
    <property type="protein sequence ID" value="NOJ73552.1"/>
    <property type="molecule type" value="Genomic_DNA"/>
</dbReference>
<evidence type="ECO:0000313" key="2">
    <source>
        <dbReference type="Proteomes" id="UP000552038"/>
    </source>
</evidence>
<evidence type="ECO:0000313" key="1">
    <source>
        <dbReference type="EMBL" id="NOJ73552.1"/>
    </source>
</evidence>
<name>A0AAP7DKA1_PAEAL</name>
<gene>
    <name evidence="1" type="ORF">HMI46_23825</name>
</gene>
<protein>
    <submittedName>
        <fullName evidence="1">Uncharacterized protein</fullName>
    </submittedName>
</protein>
<comment type="caution">
    <text evidence="1">The sequence shown here is derived from an EMBL/GenBank/DDBJ whole genome shotgun (WGS) entry which is preliminary data.</text>
</comment>
<dbReference type="Proteomes" id="UP000552038">
    <property type="component" value="Unassembled WGS sequence"/>
</dbReference>
<accession>A0AAP7DKA1</accession>
<dbReference type="AlphaFoldDB" id="A0AAP7DKA1"/>
<proteinExistence type="predicted"/>